<evidence type="ECO:0000256" key="11">
    <source>
        <dbReference type="ARBA" id="ARBA00026103"/>
    </source>
</evidence>
<dbReference type="GO" id="GO:0042262">
    <property type="term" value="P:DNA protection"/>
    <property type="evidence" value="ECO:0007669"/>
    <property type="project" value="InterPro"/>
</dbReference>
<dbReference type="GO" id="GO:0008828">
    <property type="term" value="F:dATP diphosphatase activity"/>
    <property type="evidence" value="ECO:0007669"/>
    <property type="project" value="UniProtKB-EC"/>
</dbReference>
<name>A0A928Y6Q7_UNCKA</name>
<comment type="catalytic activity">
    <reaction evidence="7">
        <text>8-oxo-dATP + H2O = 8-oxo-dAMP + diphosphate + H(+)</text>
        <dbReference type="Rhea" id="RHEA:65396"/>
        <dbReference type="ChEBI" id="CHEBI:15377"/>
        <dbReference type="ChEBI" id="CHEBI:15378"/>
        <dbReference type="ChEBI" id="CHEBI:33019"/>
        <dbReference type="ChEBI" id="CHEBI:71361"/>
        <dbReference type="ChEBI" id="CHEBI:172871"/>
    </reaction>
    <physiologicalReaction direction="left-to-right" evidence="7">
        <dbReference type="Rhea" id="RHEA:65397"/>
    </physiologicalReaction>
</comment>
<evidence type="ECO:0000256" key="15">
    <source>
        <dbReference type="ARBA" id="ARBA00030682"/>
    </source>
</evidence>
<comment type="catalytic activity">
    <reaction evidence="8">
        <text>2-oxo-dATP + H2O = 2-oxo-dAMP + diphosphate + H(+)</text>
        <dbReference type="Rhea" id="RHEA:31583"/>
        <dbReference type="ChEBI" id="CHEBI:15377"/>
        <dbReference type="ChEBI" id="CHEBI:15378"/>
        <dbReference type="ChEBI" id="CHEBI:33019"/>
        <dbReference type="ChEBI" id="CHEBI:63212"/>
        <dbReference type="ChEBI" id="CHEBI:77897"/>
        <dbReference type="EC" id="3.6.1.56"/>
    </reaction>
    <physiologicalReaction direction="left-to-right" evidence="8">
        <dbReference type="Rhea" id="RHEA:31584"/>
    </physiologicalReaction>
</comment>
<evidence type="ECO:0000313" key="24">
    <source>
        <dbReference type="EMBL" id="MBE7525369.1"/>
    </source>
</evidence>
<evidence type="ECO:0000256" key="5">
    <source>
        <dbReference type="ARBA" id="ARBA00022801"/>
    </source>
</evidence>
<keyword evidence="5" id="KW-0378">Hydrolase</keyword>
<keyword evidence="4" id="KW-0479">Metal-binding</keyword>
<evidence type="ECO:0000256" key="6">
    <source>
        <dbReference type="ARBA" id="ARBA00022842"/>
    </source>
</evidence>
<accession>A0A928Y6Q7</accession>
<evidence type="ECO:0000313" key="25">
    <source>
        <dbReference type="Proteomes" id="UP000710385"/>
    </source>
</evidence>
<comment type="catalytic activity">
    <reaction evidence="18">
        <text>N(6)-methyl-ATP + H2O = N(6)-methyl-AMP + diphosphate + H(+)</text>
        <dbReference type="Rhea" id="RHEA:67608"/>
        <dbReference type="ChEBI" id="CHEBI:15377"/>
        <dbReference type="ChEBI" id="CHEBI:15378"/>
        <dbReference type="ChEBI" id="CHEBI:33019"/>
        <dbReference type="ChEBI" id="CHEBI:144842"/>
        <dbReference type="ChEBI" id="CHEBI:172873"/>
    </reaction>
    <physiologicalReaction direction="left-to-right" evidence="18">
        <dbReference type="Rhea" id="RHEA:67609"/>
    </physiologicalReaction>
</comment>
<dbReference type="PANTHER" id="PTHR43758:SF2">
    <property type="entry name" value="OXIDIZED PURINE NUCLEOSIDE TRIPHOSPHATE HYDROLASE"/>
    <property type="match status" value="1"/>
</dbReference>
<evidence type="ECO:0000256" key="18">
    <source>
        <dbReference type="ARBA" id="ARBA00048002"/>
    </source>
</evidence>
<organism evidence="24 25">
    <name type="scientific">candidate division WWE3 bacterium</name>
    <dbReference type="NCBI Taxonomy" id="2053526"/>
    <lineage>
        <taxon>Bacteria</taxon>
        <taxon>Katanobacteria</taxon>
    </lineage>
</organism>
<comment type="cofactor">
    <cofactor evidence="1">
        <name>Mg(2+)</name>
        <dbReference type="ChEBI" id="CHEBI:18420"/>
    </cofactor>
</comment>
<evidence type="ECO:0000256" key="10">
    <source>
        <dbReference type="ARBA" id="ARBA00024596"/>
    </source>
</evidence>
<dbReference type="PRINTS" id="PR01403">
    <property type="entry name" value="8OXTPHPHTASE"/>
</dbReference>
<evidence type="ECO:0000256" key="3">
    <source>
        <dbReference type="ARBA" id="ARBA00011245"/>
    </source>
</evidence>
<protein>
    <recommendedName>
        <fullName evidence="12">Oxidized purine nucleoside triphosphate hydrolase</fullName>
        <ecNumber evidence="11">3.6.1.56</ecNumber>
    </recommendedName>
    <alternativeName>
        <fullName evidence="16">2-hydroxy-dATP diphosphatase</fullName>
    </alternativeName>
    <alternativeName>
        <fullName evidence="15">7,8-dihydro-8-oxoguanine triphosphatase</fullName>
    </alternativeName>
    <alternativeName>
        <fullName evidence="14">8-oxo-dGTPase</fullName>
    </alternativeName>
    <alternativeName>
        <fullName evidence="17">Methylated purine nucleoside triphosphate hydrolase</fullName>
    </alternativeName>
    <alternativeName>
        <fullName evidence="13">Nucleoside diphosphate-linked moiety X motif 1</fullName>
    </alternativeName>
</protein>
<dbReference type="PANTHER" id="PTHR43758">
    <property type="entry name" value="7,8-DIHYDRO-8-OXOGUANINE TRIPHOSPHATASE"/>
    <property type="match status" value="1"/>
</dbReference>
<keyword evidence="6" id="KW-0460">Magnesium</keyword>
<feature type="compositionally biased region" description="Basic and acidic residues" evidence="22">
    <location>
        <begin position="35"/>
        <end position="51"/>
    </location>
</feature>
<evidence type="ECO:0000256" key="16">
    <source>
        <dbReference type="ARBA" id="ARBA00031927"/>
    </source>
</evidence>
<comment type="function">
    <text evidence="21">Oxidized purine nucleoside triphosphate hydrolase which is a prominent sanitizer of the oxidized nucleotide pool. Catalyzes the hydrolysis of 2-oxo-dATP (2-hydroxy-dATP) into 2-oxo-dAMP. Also has a significant hydrolase activity toward 2-oxo-ATP, 8-oxo-dGTP and 8-oxo-dATP. Through the hydrolysis of oxidized purine nucleoside triphosphates, prevents their incorporation into DNA and the subsequent transversions A:T to C:G and G:C to T:A. Also catalyzes the hydrolysis of methylated purine nucleoside triphosphate preventing their integration into DNA. Through this antimutagenic activity protects cells from oxidative stress.</text>
</comment>
<dbReference type="CDD" id="cd03427">
    <property type="entry name" value="NUDIX_MTH1_Nudt1"/>
    <property type="match status" value="1"/>
</dbReference>
<dbReference type="InterPro" id="IPR000086">
    <property type="entry name" value="NUDIX_hydrolase_dom"/>
</dbReference>
<sequence length="152" mass="17285">MKRTTLCYPIMNGKVLLAMKKRGFGTGKWNGPGGKRCEGESAEDASRRETREEVNISVGAIEHRGVIFFRFPDHPDWDNACDIFVTSDIRGVPEESDEMRPAWFALDELPLEDMWPDDAVWLPGVLRGGTVHAEFVFDADGNILRWEYLPKK</sequence>
<evidence type="ECO:0000256" key="7">
    <source>
        <dbReference type="ARBA" id="ARBA00024448"/>
    </source>
</evidence>
<evidence type="ECO:0000256" key="20">
    <source>
        <dbReference type="ARBA" id="ARBA00049032"/>
    </source>
</evidence>
<dbReference type="SUPFAM" id="SSF55811">
    <property type="entry name" value="Nudix"/>
    <property type="match status" value="1"/>
</dbReference>
<dbReference type="InterPro" id="IPR015797">
    <property type="entry name" value="NUDIX_hydrolase-like_dom_sf"/>
</dbReference>
<dbReference type="Proteomes" id="UP000710385">
    <property type="component" value="Unassembled WGS sequence"/>
</dbReference>
<evidence type="ECO:0000256" key="2">
    <source>
        <dbReference type="ARBA" id="ARBA00005582"/>
    </source>
</evidence>
<dbReference type="AlphaFoldDB" id="A0A928Y6Q7"/>
<reference evidence="24" key="1">
    <citation type="submission" date="2020-05" db="EMBL/GenBank/DDBJ databases">
        <title>High-Quality Genomes of Partial-Nitritation/Anammox System by Hierarchical Clustering Based Hybrid Assembly.</title>
        <authorList>
            <person name="Liu L."/>
            <person name="Wang Y."/>
            <person name="Che Y."/>
            <person name="Chen Y."/>
            <person name="Xia Y."/>
            <person name="Luo R."/>
            <person name="Cheng S.H."/>
            <person name="Zheng C."/>
            <person name="Zhang T."/>
        </authorList>
    </citation>
    <scope>NUCLEOTIDE SEQUENCE</scope>
    <source>
        <strain evidence="24">H1_PAT1</strain>
    </source>
</reference>
<dbReference type="EC" id="3.6.1.56" evidence="11"/>
<feature type="domain" description="Nudix hydrolase" evidence="23">
    <location>
        <begin position="1"/>
        <end position="127"/>
    </location>
</feature>
<evidence type="ECO:0000259" key="23">
    <source>
        <dbReference type="PROSITE" id="PS51462"/>
    </source>
</evidence>
<comment type="similarity">
    <text evidence="2">Belongs to the Nudix hydrolase family.</text>
</comment>
<evidence type="ECO:0000256" key="21">
    <source>
        <dbReference type="ARBA" id="ARBA00053094"/>
    </source>
</evidence>
<comment type="catalytic activity">
    <reaction evidence="19">
        <text>O(6)-methyl-dGTP + H2O = O(6)-methyl-dGMP + diphosphate + H(+)</text>
        <dbReference type="Rhea" id="RHEA:67600"/>
        <dbReference type="ChEBI" id="CHEBI:15377"/>
        <dbReference type="ChEBI" id="CHEBI:15378"/>
        <dbReference type="ChEBI" id="CHEBI:33019"/>
        <dbReference type="ChEBI" id="CHEBI:169974"/>
        <dbReference type="ChEBI" id="CHEBI:169975"/>
    </reaction>
    <physiologicalReaction direction="left-to-right" evidence="19">
        <dbReference type="Rhea" id="RHEA:67601"/>
    </physiologicalReaction>
</comment>
<evidence type="ECO:0000256" key="1">
    <source>
        <dbReference type="ARBA" id="ARBA00001946"/>
    </source>
</evidence>
<comment type="subunit">
    <text evidence="3">Monomer.</text>
</comment>
<comment type="caution">
    <text evidence="24">The sequence shown here is derived from an EMBL/GenBank/DDBJ whole genome shotgun (WGS) entry which is preliminary data.</text>
</comment>
<comment type="catalytic activity">
    <reaction evidence="20">
        <text>N(6)-methyl-dATP + H2O = N(6)-methyl-dAMP + diphosphate + H(+)</text>
        <dbReference type="Rhea" id="RHEA:67604"/>
        <dbReference type="ChEBI" id="CHEBI:15377"/>
        <dbReference type="ChEBI" id="CHEBI:15378"/>
        <dbReference type="ChEBI" id="CHEBI:33019"/>
        <dbReference type="ChEBI" id="CHEBI:169976"/>
        <dbReference type="ChEBI" id="CHEBI:172872"/>
    </reaction>
    <physiologicalReaction direction="left-to-right" evidence="20">
        <dbReference type="Rhea" id="RHEA:67605"/>
    </physiologicalReaction>
</comment>
<evidence type="ECO:0000256" key="22">
    <source>
        <dbReference type="SAM" id="MobiDB-lite"/>
    </source>
</evidence>
<evidence type="ECO:0000256" key="14">
    <source>
        <dbReference type="ARBA" id="ARBA00030634"/>
    </source>
</evidence>
<proteinExistence type="inferred from homology"/>
<evidence type="ECO:0000256" key="13">
    <source>
        <dbReference type="ARBA" id="ARBA00029673"/>
    </source>
</evidence>
<gene>
    <name evidence="24" type="ORF">HS096_03220</name>
</gene>
<dbReference type="GO" id="GO:0008413">
    <property type="term" value="F:8-oxo-7,8-dihydroguanosine triphosphate pyrophosphatase activity"/>
    <property type="evidence" value="ECO:0007669"/>
    <property type="project" value="InterPro"/>
</dbReference>
<dbReference type="PROSITE" id="PS51462">
    <property type="entry name" value="NUDIX"/>
    <property type="match status" value="1"/>
</dbReference>
<dbReference type="GO" id="GO:0005737">
    <property type="term" value="C:cytoplasm"/>
    <property type="evidence" value="ECO:0007669"/>
    <property type="project" value="TreeGrafter"/>
</dbReference>
<evidence type="ECO:0000256" key="19">
    <source>
        <dbReference type="ARBA" id="ARBA00048894"/>
    </source>
</evidence>
<comment type="catalytic activity">
    <reaction evidence="10">
        <text>2-oxo-ATP + H2O = 2-oxo-AMP + diphosphate + H(+)</text>
        <dbReference type="Rhea" id="RHEA:67392"/>
        <dbReference type="ChEBI" id="CHEBI:15377"/>
        <dbReference type="ChEBI" id="CHEBI:15378"/>
        <dbReference type="ChEBI" id="CHEBI:33019"/>
        <dbReference type="ChEBI" id="CHEBI:71395"/>
        <dbReference type="ChEBI" id="CHEBI:172878"/>
    </reaction>
    <physiologicalReaction direction="left-to-right" evidence="10">
        <dbReference type="Rhea" id="RHEA:67393"/>
    </physiologicalReaction>
</comment>
<dbReference type="InterPro" id="IPR003563">
    <property type="entry name" value="8ODP"/>
</dbReference>
<feature type="region of interest" description="Disordered" evidence="22">
    <location>
        <begin position="28"/>
        <end position="51"/>
    </location>
</feature>
<evidence type="ECO:0000256" key="8">
    <source>
        <dbReference type="ARBA" id="ARBA00024459"/>
    </source>
</evidence>
<evidence type="ECO:0000256" key="12">
    <source>
        <dbReference type="ARBA" id="ARBA00026218"/>
    </source>
</evidence>
<evidence type="ECO:0000256" key="9">
    <source>
        <dbReference type="ARBA" id="ARBA00024486"/>
    </source>
</evidence>
<evidence type="ECO:0000256" key="4">
    <source>
        <dbReference type="ARBA" id="ARBA00022723"/>
    </source>
</evidence>
<dbReference type="GO" id="GO:0046872">
    <property type="term" value="F:metal ion binding"/>
    <property type="evidence" value="ECO:0007669"/>
    <property type="project" value="UniProtKB-KW"/>
</dbReference>
<evidence type="ECO:0000256" key="17">
    <source>
        <dbReference type="ARBA" id="ARBA00032071"/>
    </source>
</evidence>
<dbReference type="Gene3D" id="3.90.79.10">
    <property type="entry name" value="Nucleoside Triphosphate Pyrophosphohydrolase"/>
    <property type="match status" value="1"/>
</dbReference>
<comment type="catalytic activity">
    <reaction evidence="9">
        <text>8-oxo-dGTP + H2O = 8-oxo-dGMP + diphosphate + H(+)</text>
        <dbReference type="Rhea" id="RHEA:31575"/>
        <dbReference type="ChEBI" id="CHEBI:15377"/>
        <dbReference type="ChEBI" id="CHEBI:15378"/>
        <dbReference type="ChEBI" id="CHEBI:33019"/>
        <dbReference type="ChEBI" id="CHEBI:63224"/>
        <dbReference type="ChEBI" id="CHEBI:77896"/>
    </reaction>
    <physiologicalReaction direction="left-to-right" evidence="9">
        <dbReference type="Rhea" id="RHEA:31576"/>
    </physiologicalReaction>
</comment>
<dbReference type="Pfam" id="PF00293">
    <property type="entry name" value="NUDIX"/>
    <property type="match status" value="1"/>
</dbReference>
<dbReference type="EMBL" id="JABTTY010000001">
    <property type="protein sequence ID" value="MBE7525369.1"/>
    <property type="molecule type" value="Genomic_DNA"/>
</dbReference>